<dbReference type="InterPro" id="IPR036388">
    <property type="entry name" value="WH-like_DNA-bd_sf"/>
</dbReference>
<dbReference type="Proteomes" id="UP000683310">
    <property type="component" value="Chromosome"/>
</dbReference>
<keyword evidence="4" id="KW-1185">Reference proteome</keyword>
<sequence>MAAKGVLMRVYGIDAEQAFALLRWRAQETNTNLRDLAQQLLAELGEMPTADSTVKTSFDHLLLTVHERIPTTPAIAKATDMSTPPGEGTPPHSS</sequence>
<dbReference type="InterPro" id="IPR005561">
    <property type="entry name" value="ANTAR"/>
</dbReference>
<evidence type="ECO:0000256" key="1">
    <source>
        <dbReference type="SAM" id="MobiDB-lite"/>
    </source>
</evidence>
<dbReference type="EMBL" id="CP074371">
    <property type="protein sequence ID" value="QVI19446.1"/>
    <property type="molecule type" value="Genomic_DNA"/>
</dbReference>
<accession>A0ABX8CHL0</accession>
<dbReference type="InterPro" id="IPR011006">
    <property type="entry name" value="CheY-like_superfamily"/>
</dbReference>
<proteinExistence type="predicted"/>
<gene>
    <name evidence="3" type="ORF">KHQ06_24055</name>
</gene>
<evidence type="ECO:0000313" key="3">
    <source>
        <dbReference type="EMBL" id="QVI19446.1"/>
    </source>
</evidence>
<dbReference type="Gene3D" id="1.10.10.10">
    <property type="entry name" value="Winged helix-like DNA-binding domain superfamily/Winged helix DNA-binding domain"/>
    <property type="match status" value="1"/>
</dbReference>
<feature type="domain" description="ANTAR" evidence="2">
    <location>
        <begin position="1"/>
        <end position="41"/>
    </location>
</feature>
<evidence type="ECO:0000313" key="4">
    <source>
        <dbReference type="Proteomes" id="UP000683310"/>
    </source>
</evidence>
<protein>
    <submittedName>
        <fullName evidence="3">ANTAR domain-containing protein</fullName>
    </submittedName>
</protein>
<dbReference type="SMART" id="SM01012">
    <property type="entry name" value="ANTAR"/>
    <property type="match status" value="1"/>
</dbReference>
<evidence type="ECO:0000259" key="2">
    <source>
        <dbReference type="PROSITE" id="PS50921"/>
    </source>
</evidence>
<dbReference type="SUPFAM" id="SSF52172">
    <property type="entry name" value="CheY-like"/>
    <property type="match status" value="1"/>
</dbReference>
<name>A0ABX8CHL0_9NOCA</name>
<organism evidence="3 4">
    <name type="scientific">Nocardia tengchongensis</name>
    <dbReference type="NCBI Taxonomy" id="2055889"/>
    <lineage>
        <taxon>Bacteria</taxon>
        <taxon>Bacillati</taxon>
        <taxon>Actinomycetota</taxon>
        <taxon>Actinomycetes</taxon>
        <taxon>Mycobacteriales</taxon>
        <taxon>Nocardiaceae</taxon>
        <taxon>Nocardia</taxon>
    </lineage>
</organism>
<feature type="region of interest" description="Disordered" evidence="1">
    <location>
        <begin position="73"/>
        <end position="94"/>
    </location>
</feature>
<dbReference type="Pfam" id="PF03861">
    <property type="entry name" value="ANTAR"/>
    <property type="match status" value="1"/>
</dbReference>
<dbReference type="PROSITE" id="PS50921">
    <property type="entry name" value="ANTAR"/>
    <property type="match status" value="1"/>
</dbReference>
<dbReference type="RefSeq" id="WP_213555479.1">
    <property type="nucleotide sequence ID" value="NZ_JBHZDI010000320.1"/>
</dbReference>
<reference evidence="3 4" key="1">
    <citation type="submission" date="2021-04" db="EMBL/GenBank/DDBJ databases">
        <title>Nocardia tengchongensis.</title>
        <authorList>
            <person name="Zhuang k."/>
            <person name="Ran Y."/>
            <person name="Li W."/>
        </authorList>
    </citation>
    <scope>NUCLEOTIDE SEQUENCE [LARGE SCALE GENOMIC DNA]</scope>
    <source>
        <strain evidence="3 4">CFH S0057</strain>
    </source>
</reference>